<evidence type="ECO:0000256" key="1">
    <source>
        <dbReference type="SAM" id="Coils"/>
    </source>
</evidence>
<feature type="compositionally biased region" description="Polar residues" evidence="2">
    <location>
        <begin position="149"/>
        <end position="162"/>
    </location>
</feature>
<dbReference type="AlphaFoldDB" id="A0AAE1C7N7"/>
<evidence type="ECO:0000313" key="3">
    <source>
        <dbReference type="EMBL" id="KAK3681747.1"/>
    </source>
</evidence>
<keyword evidence="1" id="KW-0175">Coiled coil</keyword>
<accession>A0AAE1C7N7</accession>
<name>A0AAE1C7N7_9PEZI</name>
<reference evidence="3" key="2">
    <citation type="submission" date="2023-06" db="EMBL/GenBank/DDBJ databases">
        <authorList>
            <consortium name="Lawrence Berkeley National Laboratory"/>
            <person name="Haridas S."/>
            <person name="Hensen N."/>
            <person name="Bonometti L."/>
            <person name="Westerberg I."/>
            <person name="Brannstrom I.O."/>
            <person name="Guillou S."/>
            <person name="Cros-Aarteil S."/>
            <person name="Calhoun S."/>
            <person name="Kuo A."/>
            <person name="Mondo S."/>
            <person name="Pangilinan J."/>
            <person name="Riley R."/>
            <person name="Labutti K."/>
            <person name="Andreopoulos B."/>
            <person name="Lipzen A."/>
            <person name="Chen C."/>
            <person name="Yanf M."/>
            <person name="Daum C."/>
            <person name="Ng V."/>
            <person name="Clum A."/>
            <person name="Steindorff A."/>
            <person name="Ohm R."/>
            <person name="Martin F."/>
            <person name="Silar P."/>
            <person name="Natvig D."/>
            <person name="Lalanne C."/>
            <person name="Gautier V."/>
            <person name="Ament-Velasquez S.L."/>
            <person name="Kruys A."/>
            <person name="Hutchinson M.I."/>
            <person name="Powell A.J."/>
            <person name="Barry K."/>
            <person name="Miller A.N."/>
            <person name="Grigoriev I.V."/>
            <person name="Debuchy R."/>
            <person name="Gladieux P."/>
            <person name="Thoren M.H."/>
            <person name="Johannesson H."/>
        </authorList>
    </citation>
    <scope>NUCLEOTIDE SEQUENCE</scope>
    <source>
        <strain evidence="3">CBS 314.62</strain>
    </source>
</reference>
<keyword evidence="4" id="KW-1185">Reference proteome</keyword>
<evidence type="ECO:0000313" key="4">
    <source>
        <dbReference type="Proteomes" id="UP001270362"/>
    </source>
</evidence>
<gene>
    <name evidence="3" type="ORF">B0T22DRAFT_445351</name>
</gene>
<evidence type="ECO:0000256" key="2">
    <source>
        <dbReference type="SAM" id="MobiDB-lite"/>
    </source>
</evidence>
<reference evidence="3" key="1">
    <citation type="journal article" date="2023" name="Mol. Phylogenet. Evol.">
        <title>Genome-scale phylogeny and comparative genomics of the fungal order Sordariales.</title>
        <authorList>
            <person name="Hensen N."/>
            <person name="Bonometti L."/>
            <person name="Westerberg I."/>
            <person name="Brannstrom I.O."/>
            <person name="Guillou S."/>
            <person name="Cros-Aarteil S."/>
            <person name="Calhoun S."/>
            <person name="Haridas S."/>
            <person name="Kuo A."/>
            <person name="Mondo S."/>
            <person name="Pangilinan J."/>
            <person name="Riley R."/>
            <person name="LaButti K."/>
            <person name="Andreopoulos B."/>
            <person name="Lipzen A."/>
            <person name="Chen C."/>
            <person name="Yan M."/>
            <person name="Daum C."/>
            <person name="Ng V."/>
            <person name="Clum A."/>
            <person name="Steindorff A."/>
            <person name="Ohm R.A."/>
            <person name="Martin F."/>
            <person name="Silar P."/>
            <person name="Natvig D.O."/>
            <person name="Lalanne C."/>
            <person name="Gautier V."/>
            <person name="Ament-Velasquez S.L."/>
            <person name="Kruys A."/>
            <person name="Hutchinson M.I."/>
            <person name="Powell A.J."/>
            <person name="Barry K."/>
            <person name="Miller A.N."/>
            <person name="Grigoriev I.V."/>
            <person name="Debuchy R."/>
            <person name="Gladieux P."/>
            <person name="Hiltunen Thoren M."/>
            <person name="Johannesson H."/>
        </authorList>
    </citation>
    <scope>NUCLEOTIDE SEQUENCE</scope>
    <source>
        <strain evidence="3">CBS 314.62</strain>
    </source>
</reference>
<dbReference type="EMBL" id="JAULSO010000006">
    <property type="protein sequence ID" value="KAK3681747.1"/>
    <property type="molecule type" value="Genomic_DNA"/>
</dbReference>
<feature type="compositionally biased region" description="Polar residues" evidence="2">
    <location>
        <begin position="212"/>
        <end position="225"/>
    </location>
</feature>
<protein>
    <submittedName>
        <fullName evidence="3">Uncharacterized protein</fullName>
    </submittedName>
</protein>
<feature type="compositionally biased region" description="Low complexity" evidence="2">
    <location>
        <begin position="163"/>
        <end position="174"/>
    </location>
</feature>
<feature type="region of interest" description="Disordered" evidence="2">
    <location>
        <begin position="205"/>
        <end position="232"/>
    </location>
</feature>
<sequence>MATTRHRQDLAGDREGWIQDKTAQIHPHYNSSRFQSDRRRIITDLQNVKFEYGGTQLRPIMPSMQAPYQKLQRLLDKKQNIPPWLAETVRLLYKDNQFPDYLVQRLALKGWDAAQVTNPRLSDRKRRLGSAKGLNRADASEMEDGFSSVYDNTTGHNSRQTGSSSSSTSSSSSSQAGAHDPSIAHRLAAIRNDFTTKLHSLEKQLAEAKAKSAQQPQLNSPTNPQAPAPHDKDQVLDGIRYQRAYQRPREPKPHSHTTCKTNWRSRCLSLSTWSEEDDSEREPDRLATLRADLEALRGLRREHARELRRAGNVSQRAVWKGRIQSVEGKIRGVLEEVEELERARQGKVASYQHLIDETVTMEWAS</sequence>
<organism evidence="3 4">
    <name type="scientific">Podospora appendiculata</name>
    <dbReference type="NCBI Taxonomy" id="314037"/>
    <lineage>
        <taxon>Eukaryota</taxon>
        <taxon>Fungi</taxon>
        <taxon>Dikarya</taxon>
        <taxon>Ascomycota</taxon>
        <taxon>Pezizomycotina</taxon>
        <taxon>Sordariomycetes</taxon>
        <taxon>Sordariomycetidae</taxon>
        <taxon>Sordariales</taxon>
        <taxon>Podosporaceae</taxon>
        <taxon>Podospora</taxon>
    </lineage>
</organism>
<dbReference type="Proteomes" id="UP001270362">
    <property type="component" value="Unassembled WGS sequence"/>
</dbReference>
<feature type="region of interest" description="Disordered" evidence="2">
    <location>
        <begin position="124"/>
        <end position="180"/>
    </location>
</feature>
<comment type="caution">
    <text evidence="3">The sequence shown here is derived from an EMBL/GenBank/DDBJ whole genome shotgun (WGS) entry which is preliminary data.</text>
</comment>
<feature type="coiled-coil region" evidence="1">
    <location>
        <begin position="286"/>
        <end position="343"/>
    </location>
</feature>
<proteinExistence type="predicted"/>